<dbReference type="Pfam" id="PF00440">
    <property type="entry name" value="TetR_N"/>
    <property type="match status" value="1"/>
</dbReference>
<dbReference type="SUPFAM" id="SSF46689">
    <property type="entry name" value="Homeodomain-like"/>
    <property type="match status" value="1"/>
</dbReference>
<dbReference type="PANTHER" id="PTHR30055">
    <property type="entry name" value="HTH-TYPE TRANSCRIPTIONAL REGULATOR RUTR"/>
    <property type="match status" value="1"/>
</dbReference>
<dbReference type="PROSITE" id="PS50977">
    <property type="entry name" value="HTH_TETR_2"/>
    <property type="match status" value="1"/>
</dbReference>
<dbReference type="GO" id="GO:0000976">
    <property type="term" value="F:transcription cis-regulatory region binding"/>
    <property type="evidence" value="ECO:0007669"/>
    <property type="project" value="TreeGrafter"/>
</dbReference>
<dbReference type="PANTHER" id="PTHR30055:SF234">
    <property type="entry name" value="HTH-TYPE TRANSCRIPTIONAL REGULATOR BETI"/>
    <property type="match status" value="1"/>
</dbReference>
<evidence type="ECO:0000313" key="7">
    <source>
        <dbReference type="EMBL" id="GIG36180.1"/>
    </source>
</evidence>
<comment type="caution">
    <text evidence="7">The sequence shown here is derived from an EMBL/GenBank/DDBJ whole genome shotgun (WGS) entry which is preliminary data.</text>
</comment>
<feature type="DNA-binding region" description="H-T-H motif" evidence="4">
    <location>
        <begin position="113"/>
        <end position="132"/>
    </location>
</feature>
<evidence type="ECO:0000256" key="4">
    <source>
        <dbReference type="PROSITE-ProRule" id="PRU00335"/>
    </source>
</evidence>
<dbReference type="InterPro" id="IPR001647">
    <property type="entry name" value="HTH_TetR"/>
</dbReference>
<evidence type="ECO:0000259" key="6">
    <source>
        <dbReference type="PROSITE" id="PS50977"/>
    </source>
</evidence>
<feature type="region of interest" description="Disordered" evidence="5">
    <location>
        <begin position="1"/>
        <end position="22"/>
    </location>
</feature>
<keyword evidence="3" id="KW-0804">Transcription</keyword>
<sequence>MARRQDDRTPDDGTAPGDDSIGAATRALADATAALTRLIGKQVQSVVPEVSDAVAASLREASRGLADASESVGRRAGGSRADERRTERAHRTRAELLDAAARAFARHGYEGASLGDIAADAGYTKGAVYAHFGSKHELFVEVARRFFASAPVGSGLPDLGDDDLEHELAAVLGGLVDEDRLLLSLEILSFAVRHPEARAEIGAVHEEGFAELAEQVGRRRHPDAPEPAEADWDTALAVVSVSNIALLLGSVTGSPHASPEAGARVIARLLRG</sequence>
<protein>
    <recommendedName>
        <fullName evidence="6">HTH tetR-type domain-containing protein</fullName>
    </recommendedName>
</protein>
<dbReference type="RefSeq" id="WP_203668198.1">
    <property type="nucleotide sequence ID" value="NZ_BONO01000009.1"/>
</dbReference>
<dbReference type="InterPro" id="IPR050109">
    <property type="entry name" value="HTH-type_TetR-like_transc_reg"/>
</dbReference>
<feature type="domain" description="HTH tetR-type" evidence="6">
    <location>
        <begin position="90"/>
        <end position="150"/>
    </location>
</feature>
<keyword evidence="8" id="KW-1185">Reference proteome</keyword>
<evidence type="ECO:0000256" key="2">
    <source>
        <dbReference type="ARBA" id="ARBA00023125"/>
    </source>
</evidence>
<keyword evidence="2 4" id="KW-0238">DNA-binding</keyword>
<dbReference type="InterPro" id="IPR009057">
    <property type="entry name" value="Homeodomain-like_sf"/>
</dbReference>
<evidence type="ECO:0000313" key="8">
    <source>
        <dbReference type="Proteomes" id="UP000642125"/>
    </source>
</evidence>
<keyword evidence="1" id="KW-0805">Transcription regulation</keyword>
<feature type="compositionally biased region" description="Basic and acidic residues" evidence="5">
    <location>
        <begin position="1"/>
        <end position="11"/>
    </location>
</feature>
<dbReference type="Gene3D" id="1.10.357.10">
    <property type="entry name" value="Tetracycline Repressor, domain 2"/>
    <property type="match status" value="1"/>
</dbReference>
<accession>A0A919P896</accession>
<dbReference type="Proteomes" id="UP000642125">
    <property type="component" value="Unassembled WGS sequence"/>
</dbReference>
<dbReference type="AlphaFoldDB" id="A0A919P896"/>
<gene>
    <name evidence="7" type="ORF">Cpa01nite_15610</name>
</gene>
<name>A0A919P896_9CELL</name>
<evidence type="ECO:0000256" key="3">
    <source>
        <dbReference type="ARBA" id="ARBA00023163"/>
    </source>
</evidence>
<dbReference type="GO" id="GO:0003700">
    <property type="term" value="F:DNA-binding transcription factor activity"/>
    <property type="evidence" value="ECO:0007669"/>
    <property type="project" value="TreeGrafter"/>
</dbReference>
<evidence type="ECO:0000256" key="5">
    <source>
        <dbReference type="SAM" id="MobiDB-lite"/>
    </source>
</evidence>
<reference evidence="7" key="1">
    <citation type="submission" date="2021-01" db="EMBL/GenBank/DDBJ databases">
        <title>Whole genome shotgun sequence of Cellulomonas pakistanensis NBRC 110800.</title>
        <authorList>
            <person name="Komaki H."/>
            <person name="Tamura T."/>
        </authorList>
    </citation>
    <scope>NUCLEOTIDE SEQUENCE</scope>
    <source>
        <strain evidence="7">NBRC 110800</strain>
    </source>
</reference>
<evidence type="ECO:0000256" key="1">
    <source>
        <dbReference type="ARBA" id="ARBA00023015"/>
    </source>
</evidence>
<dbReference type="EMBL" id="BONO01000009">
    <property type="protein sequence ID" value="GIG36180.1"/>
    <property type="molecule type" value="Genomic_DNA"/>
</dbReference>
<organism evidence="7 8">
    <name type="scientific">Cellulomonas pakistanensis</name>
    <dbReference type="NCBI Taxonomy" id="992287"/>
    <lineage>
        <taxon>Bacteria</taxon>
        <taxon>Bacillati</taxon>
        <taxon>Actinomycetota</taxon>
        <taxon>Actinomycetes</taxon>
        <taxon>Micrococcales</taxon>
        <taxon>Cellulomonadaceae</taxon>
        <taxon>Cellulomonas</taxon>
    </lineage>
</organism>
<proteinExistence type="predicted"/>
<feature type="region of interest" description="Disordered" evidence="5">
    <location>
        <begin position="65"/>
        <end position="90"/>
    </location>
</feature>
<dbReference type="PRINTS" id="PR00455">
    <property type="entry name" value="HTHTETR"/>
</dbReference>